<evidence type="ECO:0000256" key="1">
    <source>
        <dbReference type="SAM" id="MobiDB-lite"/>
    </source>
</evidence>
<name>A0A6J5Q8P8_9CAUD</name>
<feature type="region of interest" description="Disordered" evidence="1">
    <location>
        <begin position="53"/>
        <end position="79"/>
    </location>
</feature>
<organism evidence="2">
    <name type="scientific">uncultured Caudovirales phage</name>
    <dbReference type="NCBI Taxonomy" id="2100421"/>
    <lineage>
        <taxon>Viruses</taxon>
        <taxon>Duplodnaviria</taxon>
        <taxon>Heunggongvirae</taxon>
        <taxon>Uroviricota</taxon>
        <taxon>Caudoviricetes</taxon>
        <taxon>Peduoviridae</taxon>
        <taxon>Maltschvirus</taxon>
        <taxon>Maltschvirus maltsch</taxon>
    </lineage>
</organism>
<dbReference type="EMBL" id="LR796986">
    <property type="protein sequence ID" value="CAB4180413.1"/>
    <property type="molecule type" value="Genomic_DNA"/>
</dbReference>
<feature type="compositionally biased region" description="Polar residues" evidence="1">
    <location>
        <begin position="57"/>
        <end position="79"/>
    </location>
</feature>
<proteinExistence type="predicted"/>
<reference evidence="2" key="1">
    <citation type="submission" date="2020-05" db="EMBL/GenBank/DDBJ databases">
        <authorList>
            <person name="Chiriac C."/>
            <person name="Salcher M."/>
            <person name="Ghai R."/>
            <person name="Kavagutti S V."/>
        </authorList>
    </citation>
    <scope>NUCLEOTIDE SEQUENCE</scope>
</reference>
<accession>A0A6J5Q8P8</accession>
<evidence type="ECO:0000313" key="2">
    <source>
        <dbReference type="EMBL" id="CAB4180413.1"/>
    </source>
</evidence>
<gene>
    <name evidence="2" type="ORF">UFOVP1049_28</name>
</gene>
<sequence length="79" mass="9056">MINFKTYDNAMLAYALADCHATLEAGQYAADHPYGRKLWAEIDAIRDVQMSRRRRTGSTYDYTPSWHTRSNGQPLDTEA</sequence>
<protein>
    <submittedName>
        <fullName evidence="2">Uncharacterized protein</fullName>
    </submittedName>
</protein>